<protein>
    <submittedName>
        <fullName evidence="1">Uncharacterized protein</fullName>
    </submittedName>
</protein>
<reference evidence="1 2" key="1">
    <citation type="journal article" date="2016" name="Nat. Commun.">
        <title>Thousands of microbial genomes shed light on interconnected biogeochemical processes in an aquifer system.</title>
        <authorList>
            <person name="Anantharaman K."/>
            <person name="Brown C.T."/>
            <person name="Hug L.A."/>
            <person name="Sharon I."/>
            <person name="Castelle C.J."/>
            <person name="Probst A.J."/>
            <person name="Thomas B.C."/>
            <person name="Singh A."/>
            <person name="Wilkins M.J."/>
            <person name="Karaoz U."/>
            <person name="Brodie E.L."/>
            <person name="Williams K.H."/>
            <person name="Hubbard S.S."/>
            <person name="Banfield J.F."/>
        </authorList>
    </citation>
    <scope>NUCLEOTIDE SEQUENCE [LARGE SCALE GENOMIC DNA]</scope>
</reference>
<accession>A0A1F7X170</accession>
<comment type="caution">
    <text evidence="1">The sequence shown here is derived from an EMBL/GenBank/DDBJ whole genome shotgun (WGS) entry which is preliminary data.</text>
</comment>
<gene>
    <name evidence="1" type="ORF">A2Z67_02355</name>
</gene>
<organism evidence="1 2">
    <name type="scientific">Candidatus Woesebacteria bacterium RBG_13_36_22</name>
    <dbReference type="NCBI Taxonomy" id="1802478"/>
    <lineage>
        <taxon>Bacteria</taxon>
        <taxon>Candidatus Woeseibacteriota</taxon>
    </lineage>
</organism>
<evidence type="ECO:0000313" key="1">
    <source>
        <dbReference type="EMBL" id="OGM08826.1"/>
    </source>
</evidence>
<dbReference type="AlphaFoldDB" id="A0A1F7X170"/>
<dbReference type="Proteomes" id="UP000176939">
    <property type="component" value="Unassembled WGS sequence"/>
</dbReference>
<evidence type="ECO:0000313" key="2">
    <source>
        <dbReference type="Proteomes" id="UP000176939"/>
    </source>
</evidence>
<name>A0A1F7X170_9BACT</name>
<dbReference type="EMBL" id="MGFQ01000035">
    <property type="protein sequence ID" value="OGM08826.1"/>
    <property type="molecule type" value="Genomic_DNA"/>
</dbReference>
<sequence length="72" mass="8389">MTNLKLYQYAILWHPKKNEKGEDKKEEKTKLLVEPTTILAINDQVAQMMAVKAIPEEYSDQLDQIDIAIRPF</sequence>
<proteinExistence type="predicted"/>